<feature type="transmembrane region" description="Helical" evidence="1">
    <location>
        <begin position="190"/>
        <end position="209"/>
    </location>
</feature>
<feature type="transmembrane region" description="Helical" evidence="1">
    <location>
        <begin position="312"/>
        <end position="334"/>
    </location>
</feature>
<feature type="transmembrane region" description="Helical" evidence="1">
    <location>
        <begin position="433"/>
        <end position="449"/>
    </location>
</feature>
<dbReference type="EMBL" id="CP036281">
    <property type="protein sequence ID" value="QDU78584.1"/>
    <property type="molecule type" value="Genomic_DNA"/>
</dbReference>
<keyword evidence="3" id="KW-1185">Reference proteome</keyword>
<evidence type="ECO:0000313" key="3">
    <source>
        <dbReference type="Proteomes" id="UP000317178"/>
    </source>
</evidence>
<reference evidence="2 3" key="1">
    <citation type="submission" date="2019-02" db="EMBL/GenBank/DDBJ databases">
        <title>Deep-cultivation of Planctomycetes and their phenomic and genomic characterization uncovers novel biology.</title>
        <authorList>
            <person name="Wiegand S."/>
            <person name="Jogler M."/>
            <person name="Boedeker C."/>
            <person name="Pinto D."/>
            <person name="Vollmers J."/>
            <person name="Rivas-Marin E."/>
            <person name="Kohn T."/>
            <person name="Peeters S.H."/>
            <person name="Heuer A."/>
            <person name="Rast P."/>
            <person name="Oberbeckmann S."/>
            <person name="Bunk B."/>
            <person name="Jeske O."/>
            <person name="Meyerdierks A."/>
            <person name="Storesund J.E."/>
            <person name="Kallscheuer N."/>
            <person name="Luecker S."/>
            <person name="Lage O.M."/>
            <person name="Pohl T."/>
            <person name="Merkel B.J."/>
            <person name="Hornburger P."/>
            <person name="Mueller R.-W."/>
            <person name="Bruemmer F."/>
            <person name="Labrenz M."/>
            <person name="Spormann A.M."/>
            <person name="Op den Camp H."/>
            <person name="Overmann J."/>
            <person name="Amann R."/>
            <person name="Jetten M.S.M."/>
            <person name="Mascher T."/>
            <person name="Medema M.H."/>
            <person name="Devos D.P."/>
            <person name="Kaster A.-K."/>
            <person name="Ovreas L."/>
            <person name="Rohde M."/>
            <person name="Galperin M.Y."/>
            <person name="Jogler C."/>
        </authorList>
    </citation>
    <scope>NUCLEOTIDE SEQUENCE [LARGE SCALE GENOMIC DNA]</scope>
    <source>
        <strain evidence="2 3">Pla110</strain>
    </source>
</reference>
<feature type="transmembrane region" description="Helical" evidence="1">
    <location>
        <begin position="271"/>
        <end position="292"/>
    </location>
</feature>
<protein>
    <submittedName>
        <fullName evidence="2">Uncharacterized protein</fullName>
    </submittedName>
</protein>
<proteinExistence type="predicted"/>
<evidence type="ECO:0000256" key="1">
    <source>
        <dbReference type="SAM" id="Phobius"/>
    </source>
</evidence>
<organism evidence="2 3">
    <name type="scientific">Polystyrenella longa</name>
    <dbReference type="NCBI Taxonomy" id="2528007"/>
    <lineage>
        <taxon>Bacteria</taxon>
        <taxon>Pseudomonadati</taxon>
        <taxon>Planctomycetota</taxon>
        <taxon>Planctomycetia</taxon>
        <taxon>Planctomycetales</taxon>
        <taxon>Planctomycetaceae</taxon>
        <taxon>Polystyrenella</taxon>
    </lineage>
</organism>
<gene>
    <name evidence="2" type="ORF">Pla110_02880</name>
</gene>
<keyword evidence="1" id="KW-0812">Transmembrane</keyword>
<accession>A0A518CHD7</accession>
<feature type="transmembrane region" description="Helical" evidence="1">
    <location>
        <begin position="122"/>
        <end position="141"/>
    </location>
</feature>
<evidence type="ECO:0000313" key="2">
    <source>
        <dbReference type="EMBL" id="QDU78584.1"/>
    </source>
</evidence>
<name>A0A518CHD7_9PLAN</name>
<feature type="transmembrane region" description="Helical" evidence="1">
    <location>
        <begin position="455"/>
        <end position="472"/>
    </location>
</feature>
<feature type="transmembrane region" description="Helical" evidence="1">
    <location>
        <begin position="493"/>
        <end position="515"/>
    </location>
</feature>
<feature type="transmembrane region" description="Helical" evidence="1">
    <location>
        <begin position="52"/>
        <end position="75"/>
    </location>
</feature>
<keyword evidence="1" id="KW-0472">Membrane</keyword>
<feature type="transmembrane region" description="Helical" evidence="1">
    <location>
        <begin position="354"/>
        <end position="371"/>
    </location>
</feature>
<keyword evidence="1" id="KW-1133">Transmembrane helix</keyword>
<dbReference type="AlphaFoldDB" id="A0A518CHD7"/>
<feature type="transmembrane region" description="Helical" evidence="1">
    <location>
        <begin position="216"/>
        <end position="234"/>
    </location>
</feature>
<sequence length="572" mass="64098">MLALLIACTVVIGAGWGIRGAFGHSRGAMMPGAMLGATLVVCAMRPDWWRRAAIIMFACSIGWGVGGQSSYGIIIGYSMGGTLRNSLFGYASLWLVGGLYSGIGAGFLALALTKSRSWLQQFIWPLTIMYLAWLSLSYLSMLEPLFESLLGQGEATVNAWWHHLDFFVQSIEYYEGGEEARGLTYWLHDTIWACVLLTIVVNGLLWIVVPRWRNANALILLLAVGWFAGMYILIELLSLRMNPHRAETWAGVLGMQVALVGYFISQRHWVGFMLASYGFIAGAIGFSVGDFIQMTGNAKWGPIGEYAWLQEFGYWTVMEQLFGCFMGFGTAVGLIRLVNKGLAPPEEDTASKSIDLFGLFFVFGPLLVFNFRKPFRTWMEHDSISDVLFTFPINNVAFFFSFVYLLVLLCMLSKMRKRELALVPASHLGQAQLLAFLVNIAVLMMYLLIAQVSASSLFTFVSAIIIGLLIIFSKTEKPVDISNANIPAESFTWFPGLLHWILWPLSAFLLVGLAWTTMQFEMKQKQYRFESDVPTPEEEQVVEPPPTTSLFPSIQLPEFVRRDYSLMNDHRS</sequence>
<dbReference type="KEGG" id="plon:Pla110_02880"/>
<feature type="transmembrane region" description="Helical" evidence="1">
    <location>
        <begin position="391"/>
        <end position="412"/>
    </location>
</feature>
<feature type="transmembrane region" description="Helical" evidence="1">
    <location>
        <begin position="27"/>
        <end position="45"/>
    </location>
</feature>
<feature type="transmembrane region" description="Helical" evidence="1">
    <location>
        <begin position="87"/>
        <end position="110"/>
    </location>
</feature>
<dbReference type="Proteomes" id="UP000317178">
    <property type="component" value="Chromosome"/>
</dbReference>